<reference evidence="2 3" key="1">
    <citation type="submission" date="2019-04" db="EMBL/GenBank/DDBJ databases">
        <title>An improved genome assembly and genetic linkage map for asparagus bean, Vigna unguiculata ssp. sesquipedialis.</title>
        <authorList>
            <person name="Xia Q."/>
            <person name="Zhang R."/>
            <person name="Dong Y."/>
        </authorList>
    </citation>
    <scope>NUCLEOTIDE SEQUENCE [LARGE SCALE GENOMIC DNA]</scope>
    <source>
        <tissue evidence="2">Leaf</tissue>
    </source>
</reference>
<evidence type="ECO:0000313" key="3">
    <source>
        <dbReference type="Proteomes" id="UP000501690"/>
    </source>
</evidence>
<dbReference type="Proteomes" id="UP000501690">
    <property type="component" value="Linkage Group LG11"/>
</dbReference>
<organism evidence="2 3">
    <name type="scientific">Vigna unguiculata</name>
    <name type="common">Cowpea</name>
    <dbReference type="NCBI Taxonomy" id="3917"/>
    <lineage>
        <taxon>Eukaryota</taxon>
        <taxon>Viridiplantae</taxon>
        <taxon>Streptophyta</taxon>
        <taxon>Embryophyta</taxon>
        <taxon>Tracheophyta</taxon>
        <taxon>Spermatophyta</taxon>
        <taxon>Magnoliopsida</taxon>
        <taxon>eudicotyledons</taxon>
        <taxon>Gunneridae</taxon>
        <taxon>Pentapetalae</taxon>
        <taxon>rosids</taxon>
        <taxon>fabids</taxon>
        <taxon>Fabales</taxon>
        <taxon>Fabaceae</taxon>
        <taxon>Papilionoideae</taxon>
        <taxon>50 kb inversion clade</taxon>
        <taxon>NPAAA clade</taxon>
        <taxon>indigoferoid/millettioid clade</taxon>
        <taxon>Phaseoleae</taxon>
        <taxon>Vigna</taxon>
    </lineage>
</organism>
<feature type="compositionally biased region" description="Basic and acidic residues" evidence="1">
    <location>
        <begin position="44"/>
        <end position="59"/>
    </location>
</feature>
<dbReference type="EMBL" id="CP039355">
    <property type="protein sequence ID" value="QCE14446.1"/>
    <property type="molecule type" value="Genomic_DNA"/>
</dbReference>
<keyword evidence="3" id="KW-1185">Reference proteome</keyword>
<feature type="compositionally biased region" description="Polar residues" evidence="1">
    <location>
        <begin position="7"/>
        <end position="18"/>
    </location>
</feature>
<protein>
    <submittedName>
        <fullName evidence="2">Uncharacterized protein</fullName>
    </submittedName>
</protein>
<feature type="compositionally biased region" description="Polar residues" evidence="1">
    <location>
        <begin position="29"/>
        <end position="43"/>
    </location>
</feature>
<evidence type="ECO:0000256" key="1">
    <source>
        <dbReference type="SAM" id="MobiDB-lite"/>
    </source>
</evidence>
<accession>A0A4D6NLD1</accession>
<gene>
    <name evidence="2" type="ORF">DEO72_LG11g1446</name>
</gene>
<sequence length="108" mass="12326">MDEEIENNNTWVWSNLSKGSRPIDKNSVNDKSATKTKNPMSNKSAKEKNKFASKDAKTERAENKLVIGKAKYKSTIDKGESVMKKAKNLTIQERDKHNVRRVIACWKS</sequence>
<proteinExistence type="predicted"/>
<evidence type="ECO:0000313" key="2">
    <source>
        <dbReference type="EMBL" id="QCE14446.1"/>
    </source>
</evidence>
<name>A0A4D6NLD1_VIGUN</name>
<feature type="region of interest" description="Disordered" evidence="1">
    <location>
        <begin position="1"/>
        <end position="59"/>
    </location>
</feature>
<dbReference type="AlphaFoldDB" id="A0A4D6NLD1"/>